<sequence length="76" mass="8507">MEAILPVVIVLVIVAIVLGNIRDSSLAKKVGREVGAQKESDDPVVLLEKLHQLRMSGALTDEEYRAQKERILRNDR</sequence>
<evidence type="ECO:0000313" key="3">
    <source>
        <dbReference type="Proteomes" id="UP000587527"/>
    </source>
</evidence>
<feature type="domain" description="SHOCT" evidence="1">
    <location>
        <begin position="47"/>
        <end position="72"/>
    </location>
</feature>
<proteinExistence type="predicted"/>
<comment type="caution">
    <text evidence="2">The sequence shown here is derived from an EMBL/GenBank/DDBJ whole genome shotgun (WGS) entry which is preliminary data.</text>
</comment>
<keyword evidence="3" id="KW-1185">Reference proteome</keyword>
<dbReference type="Pfam" id="PF09851">
    <property type="entry name" value="SHOCT"/>
    <property type="match status" value="1"/>
</dbReference>
<dbReference type="Proteomes" id="UP000587527">
    <property type="component" value="Unassembled WGS sequence"/>
</dbReference>
<organism evidence="2 3">
    <name type="scientific">Allocatelliglobosispora scoriae</name>
    <dbReference type="NCBI Taxonomy" id="643052"/>
    <lineage>
        <taxon>Bacteria</taxon>
        <taxon>Bacillati</taxon>
        <taxon>Actinomycetota</taxon>
        <taxon>Actinomycetes</taxon>
        <taxon>Micromonosporales</taxon>
        <taxon>Micromonosporaceae</taxon>
        <taxon>Allocatelliglobosispora</taxon>
    </lineage>
</organism>
<dbReference type="AlphaFoldDB" id="A0A841BLG0"/>
<protein>
    <submittedName>
        <fullName evidence="2">Sec-independent protein translocase protein TatA</fullName>
    </submittedName>
</protein>
<dbReference type="RefSeq" id="WP_184832510.1">
    <property type="nucleotide sequence ID" value="NZ_JACHMN010000001.1"/>
</dbReference>
<evidence type="ECO:0000259" key="1">
    <source>
        <dbReference type="Pfam" id="PF09851"/>
    </source>
</evidence>
<dbReference type="InterPro" id="IPR018649">
    <property type="entry name" value="SHOCT"/>
</dbReference>
<dbReference type="EMBL" id="JACHMN010000001">
    <property type="protein sequence ID" value="MBB5867582.1"/>
    <property type="molecule type" value="Genomic_DNA"/>
</dbReference>
<gene>
    <name evidence="2" type="ORF">F4553_000961</name>
</gene>
<evidence type="ECO:0000313" key="2">
    <source>
        <dbReference type="EMBL" id="MBB5867582.1"/>
    </source>
</evidence>
<accession>A0A841BLG0</accession>
<name>A0A841BLG0_9ACTN</name>
<reference evidence="2 3" key="1">
    <citation type="submission" date="2020-08" db="EMBL/GenBank/DDBJ databases">
        <title>Sequencing the genomes of 1000 actinobacteria strains.</title>
        <authorList>
            <person name="Klenk H.-P."/>
        </authorList>
    </citation>
    <scope>NUCLEOTIDE SEQUENCE [LARGE SCALE GENOMIC DNA]</scope>
    <source>
        <strain evidence="2 3">DSM 45362</strain>
    </source>
</reference>